<dbReference type="PANTHER" id="PTHR24114">
    <property type="entry name" value="LEUCINE RICH REPEAT FAMILY PROTEIN"/>
    <property type="match status" value="1"/>
</dbReference>
<dbReference type="InterPro" id="IPR032675">
    <property type="entry name" value="LRR_dom_sf"/>
</dbReference>
<dbReference type="InterPro" id="IPR052394">
    <property type="entry name" value="LRR-containing"/>
</dbReference>
<dbReference type="EMBL" id="JALLPJ020001308">
    <property type="protein sequence ID" value="KAL3770514.1"/>
    <property type="molecule type" value="Genomic_DNA"/>
</dbReference>
<accession>A0ABD3N340</accession>
<dbReference type="Gene3D" id="3.80.10.10">
    <property type="entry name" value="Ribonuclease Inhibitor"/>
    <property type="match status" value="1"/>
</dbReference>
<feature type="region of interest" description="Disordered" evidence="1">
    <location>
        <begin position="457"/>
        <end position="476"/>
    </location>
</feature>
<feature type="compositionally biased region" description="Basic and acidic residues" evidence="1">
    <location>
        <begin position="787"/>
        <end position="797"/>
    </location>
</feature>
<dbReference type="SMART" id="SM00368">
    <property type="entry name" value="LRR_RI"/>
    <property type="match status" value="2"/>
</dbReference>
<feature type="compositionally biased region" description="Basic and acidic residues" evidence="1">
    <location>
        <begin position="828"/>
        <end position="838"/>
    </location>
</feature>
<name>A0ABD3N340_9STRA</name>
<feature type="region of interest" description="Disordered" evidence="1">
    <location>
        <begin position="787"/>
        <end position="838"/>
    </location>
</feature>
<feature type="compositionally biased region" description="Basic and acidic residues" evidence="1">
    <location>
        <begin position="460"/>
        <end position="476"/>
    </location>
</feature>
<evidence type="ECO:0000313" key="2">
    <source>
        <dbReference type="EMBL" id="KAL3770514.1"/>
    </source>
</evidence>
<dbReference type="Pfam" id="PF13516">
    <property type="entry name" value="LRR_6"/>
    <property type="match status" value="1"/>
</dbReference>
<dbReference type="SUPFAM" id="SSF57997">
    <property type="entry name" value="Tropomyosin"/>
    <property type="match status" value="1"/>
</dbReference>
<sequence>MGSCSIQELQTAKESRASDALKMKDEQIRILTEQNNKLLASLDRTEEELSTFQLEKLTIEEENRTLRKSNFELQIRTKSAEGQLADIKSAHEDLELQMSTMTSKNTELFKLLQAEEANMTKVKHELEQCKTDLTTLHEKYSDLVQSSKEAQNAADNASRENTLKTEEIRVLRMEVDQLKQKNTELHNHTTVELEAVNEQLRLRKEKQYQLLGELQSQEENSRQAEDHAKELEQCVQELRQKNSELQTALRLETNSRVSQVNSNRTMSIDLQSISAENKELSSKLNELEQDRLKFEAEARDNGDQLREMAEKVFQLLERLKLAELGKKKLTEALAKKEQELFTIKKLQNKMTEDVLDMKRIRERVEAEKRDLEDQLRGLKKVNTHFGHKLKEEAKLRLKEEEACKEANDKIQTLDGRLAFLLNRLQTDEEARSVQQGELKKMESQVQIMAQKCDALQTKLSDSESSNRETNDKLNQAEKQLKDSKIKLDSMEQTLQMQEDKALHAERKAIQMKDGNESHLAGGQLRFFVDNRPSLGYLVIAGKTPKDKAWMEEKGCNVFLRKVTKSQNAVESLTKKIAELYGIIVSREEKNEMALNEVKAREEDLERMYRELNKMQGLVCSEEESKRRILLRYIRAVKASVSLGEPGCEEDRKEVGRVGAGRIHLPESRLGDEEIHVVASMLQNNITIEELQLRRNKIGDDGARTIAAILAEQSAIKLIDLRENNIGMIGIKAIAEALERSERVQKVFVHPGGKIEAMGATESSSASGAAMDVATVCVVDVRDNHPTEKALAQKRDKPPSSGGSNNAKSEERRNTRQSKKPNMTLRPRPSSDEGRSKTR</sequence>
<dbReference type="SUPFAM" id="SSF52047">
    <property type="entry name" value="RNI-like"/>
    <property type="match status" value="1"/>
</dbReference>
<dbReference type="AlphaFoldDB" id="A0ABD3N340"/>
<gene>
    <name evidence="2" type="ORF">ACHAWO_002231</name>
</gene>
<protein>
    <submittedName>
        <fullName evidence="2">Uncharacterized protein</fullName>
    </submittedName>
</protein>
<proteinExistence type="predicted"/>
<reference evidence="2 3" key="1">
    <citation type="submission" date="2024-10" db="EMBL/GenBank/DDBJ databases">
        <title>Updated reference genomes for cyclostephanoid diatoms.</title>
        <authorList>
            <person name="Roberts W.R."/>
            <person name="Alverson A.J."/>
        </authorList>
    </citation>
    <scope>NUCLEOTIDE SEQUENCE [LARGE SCALE GENOMIC DNA]</scope>
    <source>
        <strain evidence="2 3">AJA010-31</strain>
    </source>
</reference>
<keyword evidence="3" id="KW-1185">Reference proteome</keyword>
<evidence type="ECO:0000256" key="1">
    <source>
        <dbReference type="SAM" id="MobiDB-lite"/>
    </source>
</evidence>
<dbReference type="Proteomes" id="UP001530400">
    <property type="component" value="Unassembled WGS sequence"/>
</dbReference>
<dbReference type="PANTHER" id="PTHR24114:SF2">
    <property type="entry name" value="F-BOX DOMAIN-CONTAINING PROTEIN-RELATED"/>
    <property type="match status" value="1"/>
</dbReference>
<dbReference type="InterPro" id="IPR001611">
    <property type="entry name" value="Leu-rich_rpt"/>
</dbReference>
<comment type="caution">
    <text evidence="2">The sequence shown here is derived from an EMBL/GenBank/DDBJ whole genome shotgun (WGS) entry which is preliminary data.</text>
</comment>
<organism evidence="2 3">
    <name type="scientific">Cyclotella atomus</name>
    <dbReference type="NCBI Taxonomy" id="382360"/>
    <lineage>
        <taxon>Eukaryota</taxon>
        <taxon>Sar</taxon>
        <taxon>Stramenopiles</taxon>
        <taxon>Ochrophyta</taxon>
        <taxon>Bacillariophyta</taxon>
        <taxon>Coscinodiscophyceae</taxon>
        <taxon>Thalassiosirophycidae</taxon>
        <taxon>Stephanodiscales</taxon>
        <taxon>Stephanodiscaceae</taxon>
        <taxon>Cyclotella</taxon>
    </lineage>
</organism>
<evidence type="ECO:0000313" key="3">
    <source>
        <dbReference type="Proteomes" id="UP001530400"/>
    </source>
</evidence>